<comment type="catalytic activity">
    <reaction evidence="5">
        <text>a hydroperoxy polyunsaturated fatty acid + 2 glutathione = a hydroxy polyunsaturated fatty acid + glutathione disulfide + H2O</text>
        <dbReference type="Rhea" id="RHEA:19057"/>
        <dbReference type="ChEBI" id="CHEBI:15377"/>
        <dbReference type="ChEBI" id="CHEBI:57925"/>
        <dbReference type="ChEBI" id="CHEBI:58297"/>
        <dbReference type="ChEBI" id="CHEBI:131871"/>
        <dbReference type="ChEBI" id="CHEBI:134019"/>
        <dbReference type="EC" id="1.11.1.12"/>
    </reaction>
    <physiologicalReaction direction="left-to-right" evidence="5">
        <dbReference type="Rhea" id="RHEA:19058"/>
    </physiologicalReaction>
</comment>
<gene>
    <name evidence="10" type="ORF">C0J50_18865</name>
</gene>
<evidence type="ECO:0000256" key="6">
    <source>
        <dbReference type="ARBA" id="ARBA00036240"/>
    </source>
</evidence>
<dbReference type="GO" id="GO:0006979">
    <property type="term" value="P:response to oxidative stress"/>
    <property type="evidence" value="ECO:0007669"/>
    <property type="project" value="InterPro"/>
</dbReference>
<evidence type="ECO:0000313" key="11">
    <source>
        <dbReference type="Proteomes" id="UP001205998"/>
    </source>
</evidence>
<evidence type="ECO:0000313" key="10">
    <source>
        <dbReference type="EMBL" id="KAI5621456.1"/>
    </source>
</evidence>
<evidence type="ECO:0000256" key="1">
    <source>
        <dbReference type="ARBA" id="ARBA00006926"/>
    </source>
</evidence>
<dbReference type="CDD" id="cd00340">
    <property type="entry name" value="GSH_Peroxidase"/>
    <property type="match status" value="1"/>
</dbReference>
<dbReference type="SUPFAM" id="SSF52833">
    <property type="entry name" value="Thioredoxin-like"/>
    <property type="match status" value="1"/>
</dbReference>
<dbReference type="AlphaFoldDB" id="A0AAD5AS81"/>
<dbReference type="PROSITE" id="PS51355">
    <property type="entry name" value="GLUTATHIONE_PEROXID_3"/>
    <property type="match status" value="1"/>
</dbReference>
<feature type="region of interest" description="Disordered" evidence="9">
    <location>
        <begin position="145"/>
        <end position="207"/>
    </location>
</feature>
<dbReference type="PANTHER" id="PTHR11592">
    <property type="entry name" value="GLUTATHIONE PEROXIDASE"/>
    <property type="match status" value="1"/>
</dbReference>
<dbReference type="PROSITE" id="PS00763">
    <property type="entry name" value="GLUTATHIONE_PEROXID_2"/>
    <property type="match status" value="1"/>
</dbReference>
<keyword evidence="3" id="KW-0712">Selenocysteine</keyword>
<proteinExistence type="inferred from homology"/>
<keyword evidence="11" id="KW-1185">Reference proteome</keyword>
<organism evidence="10 11">
    <name type="scientific">Silurus asotus</name>
    <name type="common">Amur catfish</name>
    <name type="synonym">Parasilurus asotus</name>
    <dbReference type="NCBI Taxonomy" id="30991"/>
    <lineage>
        <taxon>Eukaryota</taxon>
        <taxon>Metazoa</taxon>
        <taxon>Chordata</taxon>
        <taxon>Craniata</taxon>
        <taxon>Vertebrata</taxon>
        <taxon>Euteleostomi</taxon>
        <taxon>Actinopterygii</taxon>
        <taxon>Neopterygii</taxon>
        <taxon>Teleostei</taxon>
        <taxon>Ostariophysi</taxon>
        <taxon>Siluriformes</taxon>
        <taxon>Siluridae</taxon>
        <taxon>Silurus</taxon>
    </lineage>
</organism>
<evidence type="ECO:0000256" key="8">
    <source>
        <dbReference type="RuleBase" id="RU000499"/>
    </source>
</evidence>
<name>A0AAD5AS81_SILAS</name>
<dbReference type="GO" id="GO:0004602">
    <property type="term" value="F:glutathione peroxidase activity"/>
    <property type="evidence" value="ECO:0007669"/>
    <property type="project" value="TreeGrafter"/>
</dbReference>
<protein>
    <recommendedName>
        <fullName evidence="8">Glutathione peroxidase</fullName>
    </recommendedName>
</protein>
<reference evidence="10" key="1">
    <citation type="submission" date="2018-07" db="EMBL/GenBank/DDBJ databases">
        <title>Comparative genomics of catfishes provides insights into carnivory and benthic adaptation.</title>
        <authorList>
            <person name="Zhang Y."/>
            <person name="Wang D."/>
            <person name="Peng Z."/>
            <person name="Zheng S."/>
            <person name="Shao F."/>
            <person name="Tao W."/>
        </authorList>
    </citation>
    <scope>NUCLEOTIDE SEQUENCE</scope>
    <source>
        <strain evidence="10">Chongqing</strain>
    </source>
</reference>
<dbReference type="PANTHER" id="PTHR11592:SF134">
    <property type="entry name" value="PHOSPHOLIPID HYDROPEROXIDE GLUTATHIONE PEROXIDASE"/>
    <property type="match status" value="1"/>
</dbReference>
<evidence type="ECO:0000256" key="2">
    <source>
        <dbReference type="ARBA" id="ARBA00022559"/>
    </source>
</evidence>
<dbReference type="GO" id="GO:0047066">
    <property type="term" value="F:phospholipid-hydroperoxide glutathione peroxidase activity"/>
    <property type="evidence" value="ECO:0007669"/>
    <property type="project" value="UniProtKB-EC"/>
</dbReference>
<evidence type="ECO:0000256" key="5">
    <source>
        <dbReference type="ARBA" id="ARBA00035814"/>
    </source>
</evidence>
<dbReference type="Proteomes" id="UP001205998">
    <property type="component" value="Unassembled WGS sequence"/>
</dbReference>
<comment type="caution">
    <text evidence="10">The sequence shown here is derived from an EMBL/GenBank/DDBJ whole genome shotgun (WGS) entry which is preliminary data.</text>
</comment>
<evidence type="ECO:0000256" key="4">
    <source>
        <dbReference type="ARBA" id="ARBA00023002"/>
    </source>
</evidence>
<comment type="similarity">
    <text evidence="1 8">Belongs to the glutathione peroxidase family.</text>
</comment>
<accession>A0AAD5AS81</accession>
<dbReference type="PRINTS" id="PR01011">
    <property type="entry name" value="GLUTPROXDASE"/>
</dbReference>
<comment type="catalytic activity">
    <reaction evidence="6">
        <text>(13S)-hydroperoxy-(9Z,11E)-octadecadienoate + 2 glutathione = (13S)-hydroxy-(9Z,11E)-octadecadienoate + glutathione disulfide + H2O</text>
        <dbReference type="Rhea" id="RHEA:48888"/>
        <dbReference type="ChEBI" id="CHEBI:15377"/>
        <dbReference type="ChEBI" id="CHEBI:57466"/>
        <dbReference type="ChEBI" id="CHEBI:57925"/>
        <dbReference type="ChEBI" id="CHEBI:58297"/>
        <dbReference type="ChEBI" id="CHEBI:90850"/>
    </reaction>
    <physiologicalReaction direction="left-to-right" evidence="6">
        <dbReference type="Rhea" id="RHEA:48889"/>
    </physiologicalReaction>
</comment>
<dbReference type="InterPro" id="IPR000889">
    <property type="entry name" value="Glutathione_peroxidase"/>
</dbReference>
<comment type="subunit">
    <text evidence="7">Monomer. Has a tendency to form higher mass oligomers. Interacts with FUNDC1; this interaction promotes GPX4 recruitment into mitochondria through TOM/TIM complex where it is degraded by mitophagy.</text>
</comment>
<dbReference type="Pfam" id="PF00255">
    <property type="entry name" value="GSHPx"/>
    <property type="match status" value="1"/>
</dbReference>
<dbReference type="Gene3D" id="3.40.30.10">
    <property type="entry name" value="Glutaredoxin"/>
    <property type="match status" value="1"/>
</dbReference>
<sequence>MHTKYAERGLSILAFPCNQFGNQEPGTHAEIKQYAQSYNAKFDIFSKIRVNGPKAHPLWKWMKEQPNGRGFLGNGIKWNFTKFLIDRQGQVVKRFSPMDDPIDTSSRARAHIRPVQDALALLTDYGTAGQKLKLARFRLHSRKMEADADGDGDGASSSLPEAGEGSPLSAETPVFGIDDNQAADAAMGPGVRPDTAPPGAQKIKGLAQGPKSGSLVLLWLELLTFKSVTQSLNH</sequence>
<dbReference type="GO" id="GO:0005634">
    <property type="term" value="C:nucleus"/>
    <property type="evidence" value="ECO:0007669"/>
    <property type="project" value="TreeGrafter"/>
</dbReference>
<keyword evidence="4 8" id="KW-0560">Oxidoreductase</keyword>
<evidence type="ECO:0000256" key="7">
    <source>
        <dbReference type="ARBA" id="ARBA00046929"/>
    </source>
</evidence>
<evidence type="ECO:0000256" key="3">
    <source>
        <dbReference type="ARBA" id="ARBA00022933"/>
    </source>
</evidence>
<dbReference type="InterPro" id="IPR036249">
    <property type="entry name" value="Thioredoxin-like_sf"/>
</dbReference>
<dbReference type="EMBL" id="MU551632">
    <property type="protein sequence ID" value="KAI5621456.1"/>
    <property type="molecule type" value="Genomic_DNA"/>
</dbReference>
<dbReference type="InterPro" id="IPR029760">
    <property type="entry name" value="GPX_CS"/>
</dbReference>
<keyword evidence="2 8" id="KW-0575">Peroxidase</keyword>
<dbReference type="GO" id="GO:0005739">
    <property type="term" value="C:mitochondrion"/>
    <property type="evidence" value="ECO:0007669"/>
    <property type="project" value="TreeGrafter"/>
</dbReference>
<evidence type="ECO:0000256" key="9">
    <source>
        <dbReference type="SAM" id="MobiDB-lite"/>
    </source>
</evidence>